<protein>
    <recommendedName>
        <fullName evidence="5 15">Signal peptidase complex catalytic subunit SEC11</fullName>
        <ecNumber evidence="4 15">3.4.21.89</ecNumber>
    </recommendedName>
</protein>
<evidence type="ECO:0000256" key="12">
    <source>
        <dbReference type="ARBA" id="ARBA00023136"/>
    </source>
</evidence>
<dbReference type="GO" id="GO:0006465">
    <property type="term" value="P:signal peptide processing"/>
    <property type="evidence" value="ECO:0007669"/>
    <property type="project" value="UniProtKB-UniRule"/>
</dbReference>
<dbReference type="InterPro" id="IPR019756">
    <property type="entry name" value="Pept_S26A_signal_pept_1_Ser-AS"/>
</dbReference>
<dbReference type="PRINTS" id="PR00728">
    <property type="entry name" value="SIGNALPTASE"/>
</dbReference>
<feature type="domain" description="Peptidase S24/S26A/S26B/S26C" evidence="16">
    <location>
        <begin position="38"/>
        <end position="94"/>
    </location>
</feature>
<comment type="catalytic activity">
    <reaction evidence="1 15">
        <text>Cleavage of hydrophobic, N-terminal signal or leader sequences from secreted and periplasmic proteins.</text>
        <dbReference type="EC" id="3.4.21.89"/>
    </reaction>
</comment>
<evidence type="ECO:0000256" key="7">
    <source>
        <dbReference type="ARBA" id="ARBA00022692"/>
    </source>
</evidence>
<feature type="transmembrane region" description="Helical" evidence="15">
    <location>
        <begin position="6"/>
        <end position="25"/>
    </location>
</feature>
<keyword evidence="6 15" id="KW-0645">Protease</keyword>
<dbReference type="EMBL" id="CAJVPJ010000027">
    <property type="protein sequence ID" value="CAG8460194.1"/>
    <property type="molecule type" value="Genomic_DNA"/>
</dbReference>
<organism evidence="17 18">
    <name type="scientific">Paraglomus occultum</name>
    <dbReference type="NCBI Taxonomy" id="144539"/>
    <lineage>
        <taxon>Eukaryota</taxon>
        <taxon>Fungi</taxon>
        <taxon>Fungi incertae sedis</taxon>
        <taxon>Mucoromycota</taxon>
        <taxon>Glomeromycotina</taxon>
        <taxon>Glomeromycetes</taxon>
        <taxon>Paraglomerales</taxon>
        <taxon>Paraglomeraceae</taxon>
        <taxon>Paraglomus</taxon>
    </lineage>
</organism>
<evidence type="ECO:0000256" key="15">
    <source>
        <dbReference type="RuleBase" id="RU362047"/>
    </source>
</evidence>
<dbReference type="CDD" id="cd06530">
    <property type="entry name" value="S26_SPase_I"/>
    <property type="match status" value="1"/>
</dbReference>
<comment type="caution">
    <text evidence="17">The sequence shown here is derived from an EMBL/GenBank/DDBJ whole genome shotgun (WGS) entry which is preliminary data.</text>
</comment>
<reference evidence="17" key="1">
    <citation type="submission" date="2021-06" db="EMBL/GenBank/DDBJ databases">
        <authorList>
            <person name="Kallberg Y."/>
            <person name="Tangrot J."/>
            <person name="Rosling A."/>
        </authorList>
    </citation>
    <scope>NUCLEOTIDE SEQUENCE</scope>
    <source>
        <strain evidence="17">IA702</strain>
    </source>
</reference>
<keyword evidence="8 15" id="KW-0378">Hydrolase</keyword>
<proteinExistence type="inferred from homology"/>
<keyword evidence="10 15" id="KW-0735">Signal-anchor</keyword>
<evidence type="ECO:0000256" key="13">
    <source>
        <dbReference type="ARBA" id="ARBA00045533"/>
    </source>
</evidence>
<dbReference type="PROSITE" id="PS00501">
    <property type="entry name" value="SPASE_I_1"/>
    <property type="match status" value="1"/>
</dbReference>
<comment type="similarity">
    <text evidence="3 15">Belongs to the peptidase S26B family.</text>
</comment>
<dbReference type="GO" id="GO:0004252">
    <property type="term" value="F:serine-type endopeptidase activity"/>
    <property type="evidence" value="ECO:0007669"/>
    <property type="project" value="InterPro"/>
</dbReference>
<keyword evidence="11 15" id="KW-1133">Transmembrane helix</keyword>
<dbReference type="GO" id="GO:0009003">
    <property type="term" value="F:signal peptidase activity"/>
    <property type="evidence" value="ECO:0007669"/>
    <property type="project" value="UniProtKB-EC"/>
</dbReference>
<sequence length="170" mass="19373">MQAVKQLVVVLLSFFTIFASALIAWKSLGTYMKTLTPIIIVFSESMEPAFHRGDLLLISTPDEPIQVGDVIAYRVKGNPMPIVHRVIKIHENKQLDSAYILTKGDNIDFNDRSLYYTDQLWVKREDVIGTVRGFIPYIGYIAIAMNEYPGLRWILVLAMGFCAVVYREQL</sequence>
<evidence type="ECO:0000256" key="1">
    <source>
        <dbReference type="ARBA" id="ARBA00000677"/>
    </source>
</evidence>
<dbReference type="NCBIfam" id="TIGR02228">
    <property type="entry name" value="sigpep_I_arch"/>
    <property type="match status" value="1"/>
</dbReference>
<accession>A0A9N8YY57</accession>
<gene>
    <name evidence="17" type="ORF">POCULU_LOCUS518</name>
</gene>
<evidence type="ECO:0000256" key="10">
    <source>
        <dbReference type="ARBA" id="ARBA00022968"/>
    </source>
</evidence>
<dbReference type="EC" id="3.4.21.89" evidence="4 15"/>
<evidence type="ECO:0000256" key="5">
    <source>
        <dbReference type="ARBA" id="ARBA00019685"/>
    </source>
</evidence>
<evidence type="ECO:0000256" key="8">
    <source>
        <dbReference type="ARBA" id="ARBA00022801"/>
    </source>
</evidence>
<dbReference type="GO" id="GO:0005787">
    <property type="term" value="C:signal peptidase complex"/>
    <property type="evidence" value="ECO:0007669"/>
    <property type="project" value="UniProtKB-ARBA"/>
</dbReference>
<dbReference type="InterPro" id="IPR019533">
    <property type="entry name" value="Peptidase_S26"/>
</dbReference>
<dbReference type="SUPFAM" id="SSF51306">
    <property type="entry name" value="LexA/Signal peptidase"/>
    <property type="match status" value="1"/>
</dbReference>
<evidence type="ECO:0000256" key="6">
    <source>
        <dbReference type="ARBA" id="ARBA00022670"/>
    </source>
</evidence>
<evidence type="ECO:0000256" key="9">
    <source>
        <dbReference type="ARBA" id="ARBA00022824"/>
    </source>
</evidence>
<dbReference type="PANTHER" id="PTHR10806:SF6">
    <property type="entry name" value="SIGNAL PEPTIDASE COMPLEX CATALYTIC SUBUNIT SEC11"/>
    <property type="match status" value="1"/>
</dbReference>
<dbReference type="Pfam" id="PF00717">
    <property type="entry name" value="Peptidase_S24"/>
    <property type="match status" value="1"/>
</dbReference>
<dbReference type="OrthoDB" id="10257561at2759"/>
<dbReference type="InterPro" id="IPR036286">
    <property type="entry name" value="LexA/Signal_pep-like_sf"/>
</dbReference>
<keyword evidence="7 15" id="KW-0812">Transmembrane</keyword>
<evidence type="ECO:0000313" key="17">
    <source>
        <dbReference type="EMBL" id="CAG8460194.1"/>
    </source>
</evidence>
<evidence type="ECO:0000256" key="4">
    <source>
        <dbReference type="ARBA" id="ARBA00013208"/>
    </source>
</evidence>
<evidence type="ECO:0000313" key="18">
    <source>
        <dbReference type="Proteomes" id="UP000789572"/>
    </source>
</evidence>
<dbReference type="AlphaFoldDB" id="A0A9N8YY57"/>
<dbReference type="Proteomes" id="UP000789572">
    <property type="component" value="Unassembled WGS sequence"/>
</dbReference>
<evidence type="ECO:0000256" key="2">
    <source>
        <dbReference type="ARBA" id="ARBA00004648"/>
    </source>
</evidence>
<dbReference type="InterPro" id="IPR001733">
    <property type="entry name" value="Peptidase_S26B"/>
</dbReference>
<comment type="subcellular location">
    <subcellularLocation>
        <location evidence="2">Endoplasmic reticulum membrane</location>
        <topology evidence="2">Single-pass type II membrane protein</topology>
    </subcellularLocation>
</comment>
<comment type="subunit">
    <text evidence="14">Component of the signal peptidase complex (SPC) composed of a catalytic subunit SEC11 and three accessory subunits SPC1, SPC2 and SPC3. The complex induces a local thinning of the ER membrane which is used to measure the length of the signal peptide (SP) h-region of protein substrates. This ensures the selectivity of the complex towards h-regions shorter than 18-20 amino acids. SPC associates with the translocon complex.</text>
</comment>
<keyword evidence="9 15" id="KW-0256">Endoplasmic reticulum</keyword>
<name>A0A9N8YY57_9GLOM</name>
<dbReference type="InterPro" id="IPR015927">
    <property type="entry name" value="Peptidase_S24_S26A/B/C"/>
</dbReference>
<evidence type="ECO:0000256" key="14">
    <source>
        <dbReference type="ARBA" id="ARBA00047037"/>
    </source>
</evidence>
<evidence type="ECO:0000256" key="3">
    <source>
        <dbReference type="ARBA" id="ARBA00011035"/>
    </source>
</evidence>
<dbReference type="Gene3D" id="2.10.109.10">
    <property type="entry name" value="Umud Fragment, subunit A"/>
    <property type="match status" value="1"/>
</dbReference>
<keyword evidence="18" id="KW-1185">Reference proteome</keyword>
<keyword evidence="12 15" id="KW-0472">Membrane</keyword>
<evidence type="ECO:0000256" key="11">
    <source>
        <dbReference type="ARBA" id="ARBA00022989"/>
    </source>
</evidence>
<evidence type="ECO:0000259" key="16">
    <source>
        <dbReference type="Pfam" id="PF00717"/>
    </source>
</evidence>
<comment type="function">
    <text evidence="13">Catalytic component of the signal peptidase complex (SPC) which catalyzes the cleavage of N-terminal signal sequences from nascent proteins as they are translocated into the lumen of the endoplasmic reticulum. Specifically cleaves N-terminal signal peptides that contain a hydrophobic alpha-helix (h-region) shorter than 18-20 amino acids.</text>
</comment>
<dbReference type="PANTHER" id="PTHR10806">
    <property type="entry name" value="SIGNAL PEPTIDASE COMPLEX CATALYTIC SUBUNIT SEC11"/>
    <property type="match status" value="1"/>
</dbReference>